<organism evidence="17 18">
    <name type="scientific">Petrocella atlantisensis</name>
    <dbReference type="NCBI Taxonomy" id="2173034"/>
    <lineage>
        <taxon>Bacteria</taxon>
        <taxon>Bacillati</taxon>
        <taxon>Bacillota</taxon>
        <taxon>Clostridia</taxon>
        <taxon>Lachnospirales</taxon>
        <taxon>Vallitaleaceae</taxon>
        <taxon>Petrocella</taxon>
    </lineage>
</organism>
<evidence type="ECO:0000256" key="3">
    <source>
        <dbReference type="ARBA" id="ARBA00012438"/>
    </source>
</evidence>
<keyword evidence="9" id="KW-0418">Kinase</keyword>
<keyword evidence="18" id="KW-1185">Reference proteome</keyword>
<dbReference type="Pfam" id="PF00512">
    <property type="entry name" value="HisKA"/>
    <property type="match status" value="1"/>
</dbReference>
<dbReference type="Pfam" id="PF02518">
    <property type="entry name" value="HATPase_c"/>
    <property type="match status" value="1"/>
</dbReference>
<sequence>MNKSIFSRLLITNLTIFIGLIVILTGILTLLYSTQVYELEKQRLREITQKTESLYLDSTKGKIEALKLQDYMDAMAYVSKSKLYILNIHENNIQNLRDLDFANSDLDHYLYEDLKIILKGNEVFRKSTYTATFDTQMIFYGRPIVNDGQIEGVVVIFTPISTVVKNIRVMLMVIASVSICFIAIVSGVLYMSAKKMTKPIEDISNSALAIANGEILEDITKTEYEELNALIDSFNYMKSELNRIDEDKKAFIGMISHEIKTPLTVVSGYLEAIHDGLLDKDELDESLEIIYRETKRLTLLTKEIVTKTRNKDMEFYLNPSFFKLKPILEEMIRLAKVNIGKHITFSLSCEDHTTLYADEKQLRQILSNLISNAIKYSGDSVHIALSCFEEEEQLCIRIEDNGFGIKKDELEKVFQKYYRIKNTITQQEGSGLGLSIVKRLVDLHHGTIDITSTYKKGTIVTVKLPPLRQEVKG</sequence>
<evidence type="ECO:0000256" key="2">
    <source>
        <dbReference type="ARBA" id="ARBA00004651"/>
    </source>
</evidence>
<dbReference type="PROSITE" id="PS50109">
    <property type="entry name" value="HIS_KIN"/>
    <property type="match status" value="1"/>
</dbReference>
<evidence type="ECO:0000256" key="10">
    <source>
        <dbReference type="ARBA" id="ARBA00022840"/>
    </source>
</evidence>
<evidence type="ECO:0000313" key="18">
    <source>
        <dbReference type="Proteomes" id="UP000279029"/>
    </source>
</evidence>
<keyword evidence="11 14" id="KW-1133">Transmembrane helix</keyword>
<dbReference type="CDD" id="cd06225">
    <property type="entry name" value="HAMP"/>
    <property type="match status" value="1"/>
</dbReference>
<reference evidence="17 18" key="1">
    <citation type="submission" date="2018-09" db="EMBL/GenBank/DDBJ databases">
        <authorList>
            <person name="Postec A."/>
        </authorList>
    </citation>
    <scope>NUCLEOTIDE SEQUENCE [LARGE SCALE GENOMIC DNA]</scope>
    <source>
        <strain evidence="17">70B-A</strain>
    </source>
</reference>
<evidence type="ECO:0000256" key="1">
    <source>
        <dbReference type="ARBA" id="ARBA00000085"/>
    </source>
</evidence>
<evidence type="ECO:0000259" key="15">
    <source>
        <dbReference type="PROSITE" id="PS50109"/>
    </source>
</evidence>
<keyword evidence="5" id="KW-0597">Phosphoprotein</keyword>
<dbReference type="GO" id="GO:0005524">
    <property type="term" value="F:ATP binding"/>
    <property type="evidence" value="ECO:0007669"/>
    <property type="project" value="UniProtKB-KW"/>
</dbReference>
<feature type="domain" description="HAMP" evidence="16">
    <location>
        <begin position="194"/>
        <end position="246"/>
    </location>
</feature>
<dbReference type="InterPro" id="IPR003660">
    <property type="entry name" value="HAMP_dom"/>
</dbReference>
<dbReference type="InterPro" id="IPR036890">
    <property type="entry name" value="HATPase_C_sf"/>
</dbReference>
<dbReference type="InterPro" id="IPR050398">
    <property type="entry name" value="HssS/ArlS-like"/>
</dbReference>
<keyword evidence="10" id="KW-0067">ATP-binding</keyword>
<keyword evidence="13 14" id="KW-0472">Membrane</keyword>
<evidence type="ECO:0000256" key="9">
    <source>
        <dbReference type="ARBA" id="ARBA00022777"/>
    </source>
</evidence>
<dbReference type="CDD" id="cd00075">
    <property type="entry name" value="HATPase"/>
    <property type="match status" value="1"/>
</dbReference>
<dbReference type="OrthoDB" id="9813151at2"/>
<evidence type="ECO:0000256" key="4">
    <source>
        <dbReference type="ARBA" id="ARBA00022475"/>
    </source>
</evidence>
<feature type="domain" description="Histidine kinase" evidence="15">
    <location>
        <begin position="254"/>
        <end position="468"/>
    </location>
</feature>
<dbReference type="GO" id="GO:0000155">
    <property type="term" value="F:phosphorelay sensor kinase activity"/>
    <property type="evidence" value="ECO:0007669"/>
    <property type="project" value="InterPro"/>
</dbReference>
<dbReference type="CDD" id="cd00082">
    <property type="entry name" value="HisKA"/>
    <property type="match status" value="1"/>
</dbReference>
<evidence type="ECO:0000256" key="11">
    <source>
        <dbReference type="ARBA" id="ARBA00022989"/>
    </source>
</evidence>
<dbReference type="EC" id="2.7.13.3" evidence="3"/>
<dbReference type="Gene3D" id="6.10.340.10">
    <property type="match status" value="1"/>
</dbReference>
<evidence type="ECO:0000259" key="16">
    <source>
        <dbReference type="PROSITE" id="PS50885"/>
    </source>
</evidence>
<feature type="transmembrane region" description="Helical" evidence="14">
    <location>
        <begin position="169"/>
        <end position="190"/>
    </location>
</feature>
<dbReference type="InterPro" id="IPR005467">
    <property type="entry name" value="His_kinase_dom"/>
</dbReference>
<evidence type="ECO:0000256" key="13">
    <source>
        <dbReference type="ARBA" id="ARBA00023136"/>
    </source>
</evidence>
<keyword evidence="8" id="KW-0547">Nucleotide-binding</keyword>
<keyword evidence="7 14" id="KW-0812">Transmembrane</keyword>
<dbReference type="SMART" id="SM00388">
    <property type="entry name" value="HisKA"/>
    <property type="match status" value="1"/>
</dbReference>
<evidence type="ECO:0000256" key="12">
    <source>
        <dbReference type="ARBA" id="ARBA00023012"/>
    </source>
</evidence>
<dbReference type="PROSITE" id="PS50885">
    <property type="entry name" value="HAMP"/>
    <property type="match status" value="1"/>
</dbReference>
<dbReference type="PROSITE" id="PS51450">
    <property type="entry name" value="LRR"/>
    <property type="match status" value="1"/>
</dbReference>
<dbReference type="InterPro" id="IPR036097">
    <property type="entry name" value="HisK_dim/P_sf"/>
</dbReference>
<dbReference type="InterPro" id="IPR001611">
    <property type="entry name" value="Leu-rich_rpt"/>
</dbReference>
<evidence type="ECO:0000256" key="7">
    <source>
        <dbReference type="ARBA" id="ARBA00022692"/>
    </source>
</evidence>
<gene>
    <name evidence="17" type="ORF">PATL70BA_1740</name>
</gene>
<dbReference type="AlphaFoldDB" id="A0A3P7S598"/>
<keyword evidence="12" id="KW-0902">Two-component regulatory system</keyword>
<dbReference type="Proteomes" id="UP000279029">
    <property type="component" value="Chromosome"/>
</dbReference>
<dbReference type="EMBL" id="LR130778">
    <property type="protein sequence ID" value="VDN47629.1"/>
    <property type="molecule type" value="Genomic_DNA"/>
</dbReference>
<dbReference type="SMART" id="SM00387">
    <property type="entry name" value="HATPase_c"/>
    <property type="match status" value="1"/>
</dbReference>
<accession>A0A3P7S598</accession>
<evidence type="ECO:0000313" key="17">
    <source>
        <dbReference type="EMBL" id="VDN47629.1"/>
    </source>
</evidence>
<dbReference type="GO" id="GO:0005886">
    <property type="term" value="C:plasma membrane"/>
    <property type="evidence" value="ECO:0007669"/>
    <property type="project" value="UniProtKB-SubCell"/>
</dbReference>
<dbReference type="Gene3D" id="1.10.287.130">
    <property type="match status" value="1"/>
</dbReference>
<name>A0A3P7S598_9FIRM</name>
<dbReference type="KEGG" id="cbar:PATL70BA_1740"/>
<evidence type="ECO:0000256" key="5">
    <source>
        <dbReference type="ARBA" id="ARBA00022553"/>
    </source>
</evidence>
<dbReference type="PANTHER" id="PTHR45528">
    <property type="entry name" value="SENSOR HISTIDINE KINASE CPXA"/>
    <property type="match status" value="1"/>
</dbReference>
<dbReference type="InterPro" id="IPR004358">
    <property type="entry name" value="Sig_transdc_His_kin-like_C"/>
</dbReference>
<evidence type="ECO:0000256" key="6">
    <source>
        <dbReference type="ARBA" id="ARBA00022679"/>
    </source>
</evidence>
<proteinExistence type="predicted"/>
<dbReference type="SUPFAM" id="SSF55874">
    <property type="entry name" value="ATPase domain of HSP90 chaperone/DNA topoisomerase II/histidine kinase"/>
    <property type="match status" value="1"/>
</dbReference>
<dbReference type="RefSeq" id="WP_125136909.1">
    <property type="nucleotide sequence ID" value="NZ_LR130778.1"/>
</dbReference>
<comment type="subcellular location">
    <subcellularLocation>
        <location evidence="2">Cell membrane</location>
        <topology evidence="2">Multi-pass membrane protein</topology>
    </subcellularLocation>
</comment>
<keyword evidence="4" id="KW-1003">Cell membrane</keyword>
<dbReference type="SUPFAM" id="SSF158472">
    <property type="entry name" value="HAMP domain-like"/>
    <property type="match status" value="1"/>
</dbReference>
<keyword evidence="6" id="KW-0808">Transferase</keyword>
<comment type="catalytic activity">
    <reaction evidence="1">
        <text>ATP + protein L-histidine = ADP + protein N-phospho-L-histidine.</text>
        <dbReference type="EC" id="2.7.13.3"/>
    </reaction>
</comment>
<dbReference type="PANTHER" id="PTHR45528:SF1">
    <property type="entry name" value="SENSOR HISTIDINE KINASE CPXA"/>
    <property type="match status" value="1"/>
</dbReference>
<dbReference type="SMART" id="SM00304">
    <property type="entry name" value="HAMP"/>
    <property type="match status" value="1"/>
</dbReference>
<dbReference type="FunFam" id="3.30.565.10:FF:000006">
    <property type="entry name" value="Sensor histidine kinase WalK"/>
    <property type="match status" value="1"/>
</dbReference>
<dbReference type="SUPFAM" id="SSF47384">
    <property type="entry name" value="Homodimeric domain of signal transducing histidine kinase"/>
    <property type="match status" value="1"/>
</dbReference>
<dbReference type="InterPro" id="IPR003661">
    <property type="entry name" value="HisK_dim/P_dom"/>
</dbReference>
<evidence type="ECO:0000256" key="14">
    <source>
        <dbReference type="SAM" id="Phobius"/>
    </source>
</evidence>
<dbReference type="InterPro" id="IPR003594">
    <property type="entry name" value="HATPase_dom"/>
</dbReference>
<evidence type="ECO:0000256" key="8">
    <source>
        <dbReference type="ARBA" id="ARBA00022741"/>
    </source>
</evidence>
<dbReference type="Gene3D" id="3.30.565.10">
    <property type="entry name" value="Histidine kinase-like ATPase, C-terminal domain"/>
    <property type="match status" value="1"/>
</dbReference>
<feature type="transmembrane region" description="Helical" evidence="14">
    <location>
        <begin position="9"/>
        <end position="32"/>
    </location>
</feature>
<dbReference type="PRINTS" id="PR00344">
    <property type="entry name" value="BCTRLSENSOR"/>
</dbReference>
<protein>
    <recommendedName>
        <fullName evidence="3">histidine kinase</fullName>
        <ecNumber evidence="3">2.7.13.3</ecNumber>
    </recommendedName>
</protein>